<keyword evidence="2" id="KW-0805">Transcription regulation</keyword>
<dbReference type="InterPro" id="IPR000847">
    <property type="entry name" value="LysR_HTH_N"/>
</dbReference>
<dbReference type="PANTHER" id="PTHR30126:SF98">
    <property type="entry name" value="HTH-TYPE TRANSCRIPTIONAL ACTIVATOR BAUR"/>
    <property type="match status" value="1"/>
</dbReference>
<dbReference type="InterPro" id="IPR036388">
    <property type="entry name" value="WH-like_DNA-bd_sf"/>
</dbReference>
<keyword evidence="7" id="KW-1185">Reference proteome</keyword>
<comment type="caution">
    <text evidence="6">The sequence shown here is derived from an EMBL/GenBank/DDBJ whole genome shotgun (WGS) entry which is preliminary data.</text>
</comment>
<dbReference type="SUPFAM" id="SSF53850">
    <property type="entry name" value="Periplasmic binding protein-like II"/>
    <property type="match status" value="1"/>
</dbReference>
<keyword evidence="4" id="KW-0804">Transcription</keyword>
<evidence type="ECO:0000259" key="5">
    <source>
        <dbReference type="PROSITE" id="PS50931"/>
    </source>
</evidence>
<dbReference type="Gene3D" id="3.40.190.10">
    <property type="entry name" value="Periplasmic binding protein-like II"/>
    <property type="match status" value="2"/>
</dbReference>
<evidence type="ECO:0000256" key="3">
    <source>
        <dbReference type="ARBA" id="ARBA00023125"/>
    </source>
</evidence>
<keyword evidence="3" id="KW-0238">DNA-binding</keyword>
<dbReference type="InterPro" id="IPR005119">
    <property type="entry name" value="LysR_subst-bd"/>
</dbReference>
<comment type="similarity">
    <text evidence="1">Belongs to the LysR transcriptional regulatory family.</text>
</comment>
<dbReference type="Gene3D" id="1.10.10.10">
    <property type="entry name" value="Winged helix-like DNA-binding domain superfamily/Winged helix DNA-binding domain"/>
    <property type="match status" value="2"/>
</dbReference>
<dbReference type="SUPFAM" id="SSF46785">
    <property type="entry name" value="Winged helix' DNA-binding domain"/>
    <property type="match status" value="2"/>
</dbReference>
<sequence length="398" mass="42791">MTFRNLRHLRVCLAAADTGSITRAAEQGLVSQPAVTQAIAGLEIQAGGPIFERSPQGLFVTERGDLLLRRARRALALIDGALSDISPRAARIVSASQLQALIAVAEAENFSLAARRLGLSQPTVHRAVAQIEREADRKLFQRTSHGVVPTPACQAITRAAQLALAELTQAEADLADFDGREVGRIVIGALPLSRSVLLPRALAAFRRLRPTLPVTVIDGRYDDMLASLRRGDIDLMVGALRDPAPIGDVVQERLFDDRLVILSRPDHPLQEEVPPDLNALATWPWAVPARGTPTRAQIDTVFAAMPDEGPASIIETGSLLLMRGLLSQGDFLACLSRVQAAAEIESGAVAPLRVAIDWPARPIGLTVRQDWLPTRAQVQLVQALRALPDPAIIPDGSP</sequence>
<evidence type="ECO:0000313" key="7">
    <source>
        <dbReference type="Proteomes" id="UP001203945"/>
    </source>
</evidence>
<dbReference type="PROSITE" id="PS50931">
    <property type="entry name" value="HTH_LYSR"/>
    <property type="match status" value="2"/>
</dbReference>
<evidence type="ECO:0000313" key="6">
    <source>
        <dbReference type="EMBL" id="MCQ0969769.1"/>
    </source>
</evidence>
<feature type="domain" description="HTH lysR-type" evidence="5">
    <location>
        <begin position="93"/>
        <end position="150"/>
    </location>
</feature>
<dbReference type="PANTHER" id="PTHR30126">
    <property type="entry name" value="HTH-TYPE TRANSCRIPTIONAL REGULATOR"/>
    <property type="match status" value="1"/>
</dbReference>
<dbReference type="Pfam" id="PF00126">
    <property type="entry name" value="HTH_1"/>
    <property type="match status" value="2"/>
</dbReference>
<dbReference type="InterPro" id="IPR036390">
    <property type="entry name" value="WH_DNA-bd_sf"/>
</dbReference>
<evidence type="ECO:0000256" key="1">
    <source>
        <dbReference type="ARBA" id="ARBA00009437"/>
    </source>
</evidence>
<organism evidence="6 7">
    <name type="scientific">Paracoccus albicereus</name>
    <dbReference type="NCBI Taxonomy" id="2922394"/>
    <lineage>
        <taxon>Bacteria</taxon>
        <taxon>Pseudomonadati</taxon>
        <taxon>Pseudomonadota</taxon>
        <taxon>Alphaproteobacteria</taxon>
        <taxon>Rhodobacterales</taxon>
        <taxon>Paracoccaceae</taxon>
        <taxon>Paracoccus</taxon>
    </lineage>
</organism>
<feature type="domain" description="HTH lysR-type" evidence="5">
    <location>
        <begin position="4"/>
        <end position="61"/>
    </location>
</feature>
<evidence type="ECO:0000256" key="2">
    <source>
        <dbReference type="ARBA" id="ARBA00023015"/>
    </source>
</evidence>
<evidence type="ECO:0000256" key="4">
    <source>
        <dbReference type="ARBA" id="ARBA00023163"/>
    </source>
</evidence>
<dbReference type="RefSeq" id="WP_255328785.1">
    <property type="nucleotide sequence ID" value="NZ_JAKZEU010000002.1"/>
</dbReference>
<gene>
    <name evidence="6" type="ORF">MLD63_04920</name>
</gene>
<dbReference type="EMBL" id="JAKZEU010000002">
    <property type="protein sequence ID" value="MCQ0969769.1"/>
    <property type="molecule type" value="Genomic_DNA"/>
</dbReference>
<dbReference type="Proteomes" id="UP001203945">
    <property type="component" value="Unassembled WGS sequence"/>
</dbReference>
<name>A0ABT1MPY4_9RHOB</name>
<reference evidence="6 7" key="1">
    <citation type="submission" date="2022-03" db="EMBL/GenBank/DDBJ databases">
        <authorList>
            <person name="He Y."/>
        </authorList>
    </citation>
    <scope>NUCLEOTIDE SEQUENCE [LARGE SCALE GENOMIC DNA]</scope>
    <source>
        <strain evidence="6 7">TK19116</strain>
    </source>
</reference>
<proteinExistence type="inferred from homology"/>
<dbReference type="Pfam" id="PF03466">
    <property type="entry name" value="LysR_substrate"/>
    <property type="match status" value="1"/>
</dbReference>
<protein>
    <submittedName>
        <fullName evidence="6">LysR family transcriptional regulator</fullName>
    </submittedName>
</protein>
<accession>A0ABT1MPY4</accession>